<evidence type="ECO:0000313" key="1">
    <source>
        <dbReference type="Proteomes" id="UP000887564"/>
    </source>
</evidence>
<organism evidence="1 2">
    <name type="scientific">Parascaris equorum</name>
    <name type="common">Equine roundworm</name>
    <dbReference type="NCBI Taxonomy" id="6256"/>
    <lineage>
        <taxon>Eukaryota</taxon>
        <taxon>Metazoa</taxon>
        <taxon>Ecdysozoa</taxon>
        <taxon>Nematoda</taxon>
        <taxon>Chromadorea</taxon>
        <taxon>Rhabditida</taxon>
        <taxon>Spirurina</taxon>
        <taxon>Ascaridomorpha</taxon>
        <taxon>Ascaridoidea</taxon>
        <taxon>Ascarididae</taxon>
        <taxon>Parascaris</taxon>
    </lineage>
</organism>
<dbReference type="Proteomes" id="UP000887564">
    <property type="component" value="Unplaced"/>
</dbReference>
<dbReference type="AlphaFoldDB" id="A0A914RDC7"/>
<reference evidence="2" key="1">
    <citation type="submission" date="2022-11" db="UniProtKB">
        <authorList>
            <consortium name="WormBaseParasite"/>
        </authorList>
    </citation>
    <scope>IDENTIFICATION</scope>
</reference>
<sequence length="38" mass="4139">MKASFLITVIHPIGTTAISNSPARRARNISNVISMRTL</sequence>
<dbReference type="WBParaSite" id="PEQ_0000274001-mRNA-1">
    <property type="protein sequence ID" value="PEQ_0000274001-mRNA-1"/>
    <property type="gene ID" value="PEQ_0000274001"/>
</dbReference>
<proteinExistence type="predicted"/>
<evidence type="ECO:0000313" key="2">
    <source>
        <dbReference type="WBParaSite" id="PEQ_0000274001-mRNA-1"/>
    </source>
</evidence>
<keyword evidence="1" id="KW-1185">Reference proteome</keyword>
<protein>
    <submittedName>
        <fullName evidence="2">Uncharacterized protein</fullName>
    </submittedName>
</protein>
<accession>A0A914RDC7</accession>
<name>A0A914RDC7_PAREQ</name>